<comment type="caution">
    <text evidence="2">The sequence shown here is derived from an EMBL/GenBank/DDBJ whole genome shotgun (WGS) entry which is preliminary data.</text>
</comment>
<reference evidence="3" key="1">
    <citation type="journal article" date="2019" name="Int. J. Syst. Evol. Microbiol.">
        <title>The Global Catalogue of Microorganisms (GCM) 10K type strain sequencing project: providing services to taxonomists for standard genome sequencing and annotation.</title>
        <authorList>
            <consortium name="The Broad Institute Genomics Platform"/>
            <consortium name="The Broad Institute Genome Sequencing Center for Infectious Disease"/>
            <person name="Wu L."/>
            <person name="Ma J."/>
        </authorList>
    </citation>
    <scope>NUCLEOTIDE SEQUENCE [LARGE SCALE GENOMIC DNA]</scope>
    <source>
        <strain evidence="3">CCUG 62945</strain>
    </source>
</reference>
<dbReference type="EMBL" id="JBHTBQ010000016">
    <property type="protein sequence ID" value="MFC7420285.1"/>
    <property type="molecule type" value="Genomic_DNA"/>
</dbReference>
<dbReference type="RefSeq" id="WP_380187918.1">
    <property type="nucleotide sequence ID" value="NZ_JBHTBQ010000016.1"/>
</dbReference>
<accession>A0ABW2R2P4</accession>
<keyword evidence="3" id="KW-1185">Reference proteome</keyword>
<keyword evidence="1" id="KW-0472">Membrane</keyword>
<organism evidence="2 3">
    <name type="scientific">Iodobacter arcticus</name>
    <dbReference type="NCBI Taxonomy" id="590593"/>
    <lineage>
        <taxon>Bacteria</taxon>
        <taxon>Pseudomonadati</taxon>
        <taxon>Pseudomonadota</taxon>
        <taxon>Betaproteobacteria</taxon>
        <taxon>Neisseriales</taxon>
        <taxon>Chitinibacteraceae</taxon>
        <taxon>Iodobacter</taxon>
    </lineage>
</organism>
<sequence length="209" mass="22802">MPPKALKHKQKGLVLLISLIVLVVMTLAAIALVRSMMTSNQVANNLALRQGTTAAADAALEKARFWLVDRSLQAPAELNNASDDNGYSPKNTITGIDGRELPITITPIDGNKWRANVSWVYANPSKGNAPLSRADEDKAVNSNGYKAAYFIQRSCATAGQKTPNRSACDLQKMSPNEPEGNSEYQMIYKITVRIEGPKNTVSFYQATLF</sequence>
<name>A0ABW2R2P4_9NEIS</name>
<evidence type="ECO:0008006" key="4">
    <source>
        <dbReference type="Google" id="ProtNLM"/>
    </source>
</evidence>
<feature type="transmembrane region" description="Helical" evidence="1">
    <location>
        <begin position="12"/>
        <end position="33"/>
    </location>
</feature>
<protein>
    <recommendedName>
        <fullName evidence="4">Type IV pilus assembly protein PilX</fullName>
    </recommendedName>
</protein>
<keyword evidence="1" id="KW-1133">Transmembrane helix</keyword>
<evidence type="ECO:0000313" key="3">
    <source>
        <dbReference type="Proteomes" id="UP001596473"/>
    </source>
</evidence>
<evidence type="ECO:0000313" key="2">
    <source>
        <dbReference type="EMBL" id="MFC7420285.1"/>
    </source>
</evidence>
<evidence type="ECO:0000256" key="1">
    <source>
        <dbReference type="SAM" id="Phobius"/>
    </source>
</evidence>
<gene>
    <name evidence="2" type="ORF">ACFQNF_10350</name>
</gene>
<keyword evidence="1" id="KW-0812">Transmembrane</keyword>
<proteinExistence type="predicted"/>
<dbReference type="Proteomes" id="UP001596473">
    <property type="component" value="Unassembled WGS sequence"/>
</dbReference>